<evidence type="ECO:0000313" key="2">
    <source>
        <dbReference type="Proteomes" id="UP000036334"/>
    </source>
</evidence>
<dbReference type="RefSeq" id="WP_047314103.1">
    <property type="nucleotide sequence ID" value="NZ_LDPQ01000004.1"/>
</dbReference>
<dbReference type="PATRIC" id="fig|29311.18.peg.3262"/>
<sequence length="165" mass="18207">MSLRDRVDAGAERVCQLVGALDVPSPWDLDVFISTTAQARGKPIRLIPHSGLSGPGQPCGVWIGRHTDDIIVYDDTTSGYHVEQIILHELGHLLLEHHCGPNSSDTASIQELVPDLDPATVTHVLNRTSYDTEQESQAELFASLIMSESRKAYTASKFLRTFLRD</sequence>
<protein>
    <recommendedName>
        <fullName evidence="3">IrrE N-terminal-like domain-containing protein</fullName>
    </recommendedName>
</protein>
<reference evidence="1 2" key="1">
    <citation type="submission" date="2015-05" db="EMBL/GenBank/DDBJ databases">
        <title>Genome sequence of Mycobacterium haemophilum.</title>
        <authorList>
            <person name="Greninger A.L."/>
            <person name="Cunningham G."/>
            <person name="Miller S."/>
        </authorList>
    </citation>
    <scope>NUCLEOTIDE SEQUENCE [LARGE SCALE GENOMIC DNA]</scope>
    <source>
        <strain evidence="2">UC1</strain>
    </source>
</reference>
<dbReference type="AlphaFoldDB" id="A0A0I9ZR76"/>
<gene>
    <name evidence="1" type="ORF">ABH38_10450</name>
</gene>
<dbReference type="EMBL" id="LDPR01000007">
    <property type="protein sequence ID" value="KLO36823.1"/>
    <property type="molecule type" value="Genomic_DNA"/>
</dbReference>
<evidence type="ECO:0000313" key="1">
    <source>
        <dbReference type="EMBL" id="KLO36823.1"/>
    </source>
</evidence>
<dbReference type="OrthoDB" id="4144896at2"/>
<dbReference type="STRING" id="1202450.B586_11325"/>
<organism evidence="1 2">
    <name type="scientific">Mycobacterium haemophilum</name>
    <dbReference type="NCBI Taxonomy" id="29311"/>
    <lineage>
        <taxon>Bacteria</taxon>
        <taxon>Bacillati</taxon>
        <taxon>Actinomycetota</taxon>
        <taxon>Actinomycetes</taxon>
        <taxon>Mycobacteriales</taxon>
        <taxon>Mycobacteriaceae</taxon>
        <taxon>Mycobacterium</taxon>
    </lineage>
</organism>
<name>A0A0I9ZR76_9MYCO</name>
<dbReference type="SUPFAM" id="SSF55486">
    <property type="entry name" value="Metalloproteases ('zincins'), catalytic domain"/>
    <property type="match status" value="1"/>
</dbReference>
<keyword evidence="2" id="KW-1185">Reference proteome</keyword>
<accession>A0A0I9ZR76</accession>
<proteinExistence type="predicted"/>
<evidence type="ECO:0008006" key="3">
    <source>
        <dbReference type="Google" id="ProtNLM"/>
    </source>
</evidence>
<dbReference type="Proteomes" id="UP000036334">
    <property type="component" value="Unassembled WGS sequence"/>
</dbReference>
<comment type="caution">
    <text evidence="1">The sequence shown here is derived from an EMBL/GenBank/DDBJ whole genome shotgun (WGS) entry which is preliminary data.</text>
</comment>